<proteinExistence type="predicted"/>
<dbReference type="Gene3D" id="3.40.50.1100">
    <property type="match status" value="2"/>
</dbReference>
<accession>A0A918CQ81</accession>
<comment type="subunit">
    <text evidence="2">Homodimer.</text>
</comment>
<feature type="domain" description="Tryptophan synthase beta chain-like PALP" evidence="5">
    <location>
        <begin position="22"/>
        <end position="289"/>
    </location>
</feature>
<dbReference type="EMBL" id="BMML01000004">
    <property type="protein sequence ID" value="GGN01340.1"/>
    <property type="molecule type" value="Genomic_DNA"/>
</dbReference>
<evidence type="ECO:0000256" key="3">
    <source>
        <dbReference type="ARBA" id="ARBA00022679"/>
    </source>
</evidence>
<reference evidence="6" key="1">
    <citation type="journal article" date="2014" name="Int. J. Syst. Evol. Microbiol.">
        <title>Complete genome sequence of Corynebacterium casei LMG S-19264T (=DSM 44701T), isolated from a smear-ripened cheese.</title>
        <authorList>
            <consortium name="US DOE Joint Genome Institute (JGI-PGF)"/>
            <person name="Walter F."/>
            <person name="Albersmeier A."/>
            <person name="Kalinowski J."/>
            <person name="Ruckert C."/>
        </authorList>
    </citation>
    <scope>NUCLEOTIDE SEQUENCE</scope>
    <source>
        <strain evidence="6">CGMCC 4.7110</strain>
    </source>
</reference>
<dbReference type="NCBIfam" id="TIGR03945">
    <property type="entry name" value="PLP_SbnA_fam"/>
    <property type="match status" value="1"/>
</dbReference>
<evidence type="ECO:0000259" key="5">
    <source>
        <dbReference type="Pfam" id="PF00291"/>
    </source>
</evidence>
<dbReference type="GO" id="GO:1901605">
    <property type="term" value="P:alpha-amino acid metabolic process"/>
    <property type="evidence" value="ECO:0007669"/>
    <property type="project" value="UniProtKB-ARBA"/>
</dbReference>
<comment type="caution">
    <text evidence="6">The sequence shown here is derived from an EMBL/GenBank/DDBJ whole genome shotgun (WGS) entry which is preliminary data.</text>
</comment>
<comment type="cofactor">
    <cofactor evidence="1">
        <name>pyridoxal 5'-phosphate</name>
        <dbReference type="ChEBI" id="CHEBI:597326"/>
    </cofactor>
</comment>
<protein>
    <recommendedName>
        <fullName evidence="5">Tryptophan synthase beta chain-like PALP domain-containing protein</fullName>
    </recommendedName>
</protein>
<dbReference type="SUPFAM" id="SSF53686">
    <property type="entry name" value="Tryptophan synthase beta subunit-like PLP-dependent enzymes"/>
    <property type="match status" value="1"/>
</dbReference>
<dbReference type="Pfam" id="PF00291">
    <property type="entry name" value="PALP"/>
    <property type="match status" value="1"/>
</dbReference>
<evidence type="ECO:0000256" key="2">
    <source>
        <dbReference type="ARBA" id="ARBA00011738"/>
    </source>
</evidence>
<keyword evidence="4" id="KW-0663">Pyridoxal phosphate</keyword>
<evidence type="ECO:0000256" key="4">
    <source>
        <dbReference type="ARBA" id="ARBA00022898"/>
    </source>
</evidence>
<dbReference type="RefSeq" id="WP_189262560.1">
    <property type="nucleotide sequence ID" value="NZ_BMML01000004.1"/>
</dbReference>
<keyword evidence="7" id="KW-1185">Reference proteome</keyword>
<gene>
    <name evidence="6" type="ORF">GCM10011578_023370</name>
</gene>
<dbReference type="GO" id="GO:0016740">
    <property type="term" value="F:transferase activity"/>
    <property type="evidence" value="ECO:0007669"/>
    <property type="project" value="UniProtKB-KW"/>
</dbReference>
<name>A0A918CQ81_9ACTN</name>
<dbReference type="InterPro" id="IPR036052">
    <property type="entry name" value="TrpB-like_PALP_sf"/>
</dbReference>
<dbReference type="InterPro" id="IPR050214">
    <property type="entry name" value="Cys_Synth/Cystath_Beta-Synth"/>
</dbReference>
<dbReference type="AlphaFoldDB" id="A0A918CQ81"/>
<keyword evidence="3" id="KW-0808">Transferase</keyword>
<reference evidence="6" key="2">
    <citation type="submission" date="2020-09" db="EMBL/GenBank/DDBJ databases">
        <authorList>
            <person name="Sun Q."/>
            <person name="Zhou Y."/>
        </authorList>
    </citation>
    <scope>NUCLEOTIDE SEQUENCE</scope>
    <source>
        <strain evidence="6">CGMCC 4.7110</strain>
    </source>
</reference>
<evidence type="ECO:0000313" key="7">
    <source>
        <dbReference type="Proteomes" id="UP000653411"/>
    </source>
</evidence>
<evidence type="ECO:0000313" key="6">
    <source>
        <dbReference type="EMBL" id="GGN01340.1"/>
    </source>
</evidence>
<dbReference type="Proteomes" id="UP000653411">
    <property type="component" value="Unassembled WGS sequence"/>
</dbReference>
<sequence>MRNPTVPDPGEDFVPLTGLLPHAELWLKLESRNPAGSIKMKTATAMIDAAERSGLLRPGAELIESTSGNLGVAMAAICAARGYHLTLVTDPNSNYRSVQQMRALGAEVVVVERRDDNGGYLGSRIAYISLRLATEPGLVWLNQYANPANVAAHRDGTAVEICERFGVPDWLFVGVGTSGTLMGCVEHFAGLGTRPTVVAVDVLGSITFGGAPARRLIPGMGASRKPEIFAPGEYRRVLVSERDTIVACRRIASRYGLLVGGSTGTVVAAAMAHRHRLPPGSRVLAISPDLGGAYLDTIYDDGWVATHFGDELLRDSARSARRPVREELVKART</sequence>
<evidence type="ECO:0000256" key="1">
    <source>
        <dbReference type="ARBA" id="ARBA00001933"/>
    </source>
</evidence>
<dbReference type="InterPro" id="IPR001926">
    <property type="entry name" value="TrpB-like_PALP"/>
</dbReference>
<organism evidence="6 7">
    <name type="scientific">Streptomyces fuscichromogenes</name>
    <dbReference type="NCBI Taxonomy" id="1324013"/>
    <lineage>
        <taxon>Bacteria</taxon>
        <taxon>Bacillati</taxon>
        <taxon>Actinomycetota</taxon>
        <taxon>Actinomycetes</taxon>
        <taxon>Kitasatosporales</taxon>
        <taxon>Streptomycetaceae</taxon>
        <taxon>Streptomyces</taxon>
    </lineage>
</organism>
<dbReference type="InterPro" id="IPR023927">
    <property type="entry name" value="SbnA"/>
</dbReference>
<dbReference type="CDD" id="cd01561">
    <property type="entry name" value="CBS_like"/>
    <property type="match status" value="1"/>
</dbReference>
<dbReference type="PANTHER" id="PTHR10314">
    <property type="entry name" value="CYSTATHIONINE BETA-SYNTHASE"/>
    <property type="match status" value="1"/>
</dbReference>